<dbReference type="Pfam" id="PF01380">
    <property type="entry name" value="SIS"/>
    <property type="match status" value="1"/>
</dbReference>
<dbReference type="OrthoDB" id="370421at2"/>
<dbReference type="InterPro" id="IPR000281">
    <property type="entry name" value="HTH_RpiR"/>
</dbReference>
<evidence type="ECO:0000313" key="5">
    <source>
        <dbReference type="EMBL" id="OCT16152.1"/>
    </source>
</evidence>
<dbReference type="InterPro" id="IPR047640">
    <property type="entry name" value="RpiR-like"/>
</dbReference>
<evidence type="ECO:0000256" key="1">
    <source>
        <dbReference type="ARBA" id="ARBA00023015"/>
    </source>
</evidence>
<dbReference type="GO" id="GO:0003700">
    <property type="term" value="F:DNA-binding transcription factor activity"/>
    <property type="evidence" value="ECO:0007669"/>
    <property type="project" value="InterPro"/>
</dbReference>
<keyword evidence="3" id="KW-0804">Transcription</keyword>
<keyword evidence="2" id="KW-0238">DNA-binding</keyword>
<dbReference type="Proteomes" id="UP000093309">
    <property type="component" value="Unassembled WGS sequence"/>
</dbReference>
<evidence type="ECO:0000256" key="3">
    <source>
        <dbReference type="ARBA" id="ARBA00023163"/>
    </source>
</evidence>
<dbReference type="Gene3D" id="1.10.10.10">
    <property type="entry name" value="Winged helix-like DNA-binding domain superfamily/Winged helix DNA-binding domain"/>
    <property type="match status" value="1"/>
</dbReference>
<dbReference type="InterPro" id="IPR009057">
    <property type="entry name" value="Homeodomain-like_sf"/>
</dbReference>
<gene>
    <name evidence="5" type="ORF">A8709_01515</name>
</gene>
<dbReference type="InterPro" id="IPR046348">
    <property type="entry name" value="SIS_dom_sf"/>
</dbReference>
<dbReference type="RefSeq" id="WP_065850927.1">
    <property type="nucleotide sequence ID" value="NZ_LYPC01000011.1"/>
</dbReference>
<proteinExistence type="predicted"/>
<dbReference type="Pfam" id="PF01418">
    <property type="entry name" value="HTH_6"/>
    <property type="match status" value="1"/>
</dbReference>
<feature type="domain" description="HTH rpiR-type" evidence="4">
    <location>
        <begin position="1"/>
        <end position="73"/>
    </location>
</feature>
<accession>A0A1C1A6G6</accession>
<dbReference type="PROSITE" id="PS51071">
    <property type="entry name" value="HTH_RPIR"/>
    <property type="match status" value="1"/>
</dbReference>
<dbReference type="InterPro" id="IPR035472">
    <property type="entry name" value="RpiR-like_SIS"/>
</dbReference>
<evidence type="ECO:0000313" key="6">
    <source>
        <dbReference type="Proteomes" id="UP000093309"/>
    </source>
</evidence>
<dbReference type="GO" id="GO:1901135">
    <property type="term" value="P:carbohydrate derivative metabolic process"/>
    <property type="evidence" value="ECO:0007669"/>
    <property type="project" value="InterPro"/>
</dbReference>
<dbReference type="GO" id="GO:0003677">
    <property type="term" value="F:DNA binding"/>
    <property type="evidence" value="ECO:0007669"/>
    <property type="project" value="UniProtKB-KW"/>
</dbReference>
<name>A0A1C1A6G6_9BACL</name>
<comment type="caution">
    <text evidence="5">The sequence shown here is derived from an EMBL/GenBank/DDBJ whole genome shotgun (WGS) entry which is preliminary data.</text>
</comment>
<organism evidence="5 6">
    <name type="scientific">Paenibacillus pectinilyticus</name>
    <dbReference type="NCBI Taxonomy" id="512399"/>
    <lineage>
        <taxon>Bacteria</taxon>
        <taxon>Bacillati</taxon>
        <taxon>Bacillota</taxon>
        <taxon>Bacilli</taxon>
        <taxon>Bacillales</taxon>
        <taxon>Paenibacillaceae</taxon>
        <taxon>Paenibacillus</taxon>
    </lineage>
</organism>
<evidence type="ECO:0000259" key="4">
    <source>
        <dbReference type="PROSITE" id="PS51071"/>
    </source>
</evidence>
<reference evidence="6" key="1">
    <citation type="submission" date="2016-05" db="EMBL/GenBank/DDBJ databases">
        <title>Paenibacillus oryzae. sp. nov., isolated from the rice root.</title>
        <authorList>
            <person name="Zhang J."/>
            <person name="Zhang X."/>
        </authorList>
    </citation>
    <scope>NUCLEOTIDE SEQUENCE [LARGE SCALE GENOMIC DNA]</scope>
    <source>
        <strain evidence="6">KCTC13222</strain>
    </source>
</reference>
<keyword evidence="1" id="KW-0805">Transcription regulation</keyword>
<dbReference type="STRING" id="512399.A8709_01515"/>
<sequence length="278" mass="31232">MDLMFANKKLSRAHQRIADYISKNVDDIPYMVEEDLAKACQVSISTVSRFWAEIGSQSLKDFRQRVKDEVMISPARKLQSAFDKWSPSSGATASLLAGADYLQQSAARLVQAEFDRGVNMLASGRTVYLYGPGSAESLSALMDFRLTRFGVQVRRLDRGGHELFDSLVHIADQDVIVIFGFVSESPEMKVLFDFATARGCKTLLITDLVVSDMIDKADMSIYTARGQLWEFHSMVAPIAMVEALVVAVGKLREQEALANGEELHQLRRRYEKWLPKRV</sequence>
<keyword evidence="6" id="KW-1185">Reference proteome</keyword>
<dbReference type="SUPFAM" id="SSF46689">
    <property type="entry name" value="Homeodomain-like"/>
    <property type="match status" value="1"/>
</dbReference>
<dbReference type="PANTHER" id="PTHR30514:SF18">
    <property type="entry name" value="RPIR-FAMILY TRANSCRIPTIONAL REGULATOR"/>
    <property type="match status" value="1"/>
</dbReference>
<dbReference type="PANTHER" id="PTHR30514">
    <property type="entry name" value="GLUCOKINASE"/>
    <property type="match status" value="1"/>
</dbReference>
<dbReference type="CDD" id="cd05013">
    <property type="entry name" value="SIS_RpiR"/>
    <property type="match status" value="1"/>
</dbReference>
<dbReference type="GO" id="GO:0097367">
    <property type="term" value="F:carbohydrate derivative binding"/>
    <property type="evidence" value="ECO:0007669"/>
    <property type="project" value="InterPro"/>
</dbReference>
<dbReference type="Gene3D" id="3.40.50.10490">
    <property type="entry name" value="Glucose-6-phosphate isomerase like protein, domain 1"/>
    <property type="match status" value="1"/>
</dbReference>
<dbReference type="InterPro" id="IPR036388">
    <property type="entry name" value="WH-like_DNA-bd_sf"/>
</dbReference>
<dbReference type="EMBL" id="LYPC01000011">
    <property type="protein sequence ID" value="OCT16152.1"/>
    <property type="molecule type" value="Genomic_DNA"/>
</dbReference>
<protein>
    <submittedName>
        <fullName evidence="5">RpiR family transcriptional regulator</fullName>
    </submittedName>
</protein>
<evidence type="ECO:0000256" key="2">
    <source>
        <dbReference type="ARBA" id="ARBA00023125"/>
    </source>
</evidence>
<dbReference type="AlphaFoldDB" id="A0A1C1A6G6"/>
<dbReference type="SUPFAM" id="SSF53697">
    <property type="entry name" value="SIS domain"/>
    <property type="match status" value="1"/>
</dbReference>
<dbReference type="InterPro" id="IPR001347">
    <property type="entry name" value="SIS_dom"/>
</dbReference>